<dbReference type="OrthoDB" id="2663541at2"/>
<reference evidence="9 10" key="1">
    <citation type="submission" date="2019-02" db="EMBL/GenBank/DDBJ databases">
        <title>Paenibacillus sp. nov., isolated from surface-sterilized tissue of Thalictrum simplex L.</title>
        <authorList>
            <person name="Tuo L."/>
        </authorList>
    </citation>
    <scope>NUCLEOTIDE SEQUENCE [LARGE SCALE GENOMIC DNA]</scope>
    <source>
        <strain evidence="9 10">N2SHLJ1</strain>
    </source>
</reference>
<organism evidence="9 10">
    <name type="scientific">Paenibacillus thalictri</name>
    <dbReference type="NCBI Taxonomy" id="2527873"/>
    <lineage>
        <taxon>Bacteria</taxon>
        <taxon>Bacillati</taxon>
        <taxon>Bacillota</taxon>
        <taxon>Bacilli</taxon>
        <taxon>Bacillales</taxon>
        <taxon>Paenibacillaceae</taxon>
        <taxon>Paenibacillus</taxon>
    </lineage>
</organism>
<gene>
    <name evidence="9" type="ORF">EYB31_09600</name>
</gene>
<evidence type="ECO:0000256" key="5">
    <source>
        <dbReference type="ARBA" id="ARBA00022692"/>
    </source>
</evidence>
<comment type="caution">
    <text evidence="9">The sequence shown here is derived from an EMBL/GenBank/DDBJ whole genome shotgun (WGS) entry which is preliminary data.</text>
</comment>
<dbReference type="RefSeq" id="WP_131013090.1">
    <property type="nucleotide sequence ID" value="NZ_SIRE01000006.1"/>
</dbReference>
<feature type="transmembrane region" description="Helical" evidence="8">
    <location>
        <begin position="220"/>
        <end position="244"/>
    </location>
</feature>
<dbReference type="GO" id="GO:0016020">
    <property type="term" value="C:membrane"/>
    <property type="evidence" value="ECO:0007669"/>
    <property type="project" value="UniProtKB-SubCell"/>
</dbReference>
<evidence type="ECO:0000256" key="2">
    <source>
        <dbReference type="ARBA" id="ARBA00007998"/>
    </source>
</evidence>
<protein>
    <submittedName>
        <fullName evidence="9">Spore gernimation protein</fullName>
    </submittedName>
</protein>
<keyword evidence="10" id="KW-1185">Reference proteome</keyword>
<feature type="transmembrane region" description="Helical" evidence="8">
    <location>
        <begin position="308"/>
        <end position="326"/>
    </location>
</feature>
<evidence type="ECO:0000256" key="8">
    <source>
        <dbReference type="SAM" id="Phobius"/>
    </source>
</evidence>
<keyword evidence="5 8" id="KW-0812">Transmembrane</keyword>
<accession>A0A4Q9DSI3</accession>
<feature type="transmembrane region" description="Helical" evidence="8">
    <location>
        <begin position="332"/>
        <end position="358"/>
    </location>
</feature>
<evidence type="ECO:0000313" key="9">
    <source>
        <dbReference type="EMBL" id="TBL79844.1"/>
    </source>
</evidence>
<comment type="subcellular location">
    <subcellularLocation>
        <location evidence="1">Membrane</location>
        <topology evidence="1">Multi-pass membrane protein</topology>
    </subcellularLocation>
</comment>
<dbReference type="GO" id="GO:0009847">
    <property type="term" value="P:spore germination"/>
    <property type="evidence" value="ECO:0007669"/>
    <property type="project" value="InterPro"/>
</dbReference>
<dbReference type="PANTHER" id="PTHR34975">
    <property type="entry name" value="SPORE GERMINATION PROTEIN A2"/>
    <property type="match status" value="1"/>
</dbReference>
<feature type="transmembrane region" description="Helical" evidence="8">
    <location>
        <begin position="12"/>
        <end position="35"/>
    </location>
</feature>
<dbReference type="Gene3D" id="1.20.1740.10">
    <property type="entry name" value="Amino acid/polyamine transporter I"/>
    <property type="match status" value="1"/>
</dbReference>
<evidence type="ECO:0000256" key="7">
    <source>
        <dbReference type="ARBA" id="ARBA00023136"/>
    </source>
</evidence>
<feature type="transmembrane region" description="Helical" evidence="8">
    <location>
        <begin position="188"/>
        <end position="208"/>
    </location>
</feature>
<dbReference type="Proteomes" id="UP000293142">
    <property type="component" value="Unassembled WGS sequence"/>
</dbReference>
<evidence type="ECO:0000256" key="1">
    <source>
        <dbReference type="ARBA" id="ARBA00004141"/>
    </source>
</evidence>
<evidence type="ECO:0000256" key="3">
    <source>
        <dbReference type="ARBA" id="ARBA00022448"/>
    </source>
</evidence>
<feature type="transmembrane region" description="Helical" evidence="8">
    <location>
        <begin position="271"/>
        <end position="296"/>
    </location>
</feature>
<feature type="transmembrane region" description="Helical" evidence="8">
    <location>
        <begin position="73"/>
        <end position="99"/>
    </location>
</feature>
<feature type="transmembrane region" description="Helical" evidence="8">
    <location>
        <begin position="145"/>
        <end position="168"/>
    </location>
</feature>
<keyword evidence="7 8" id="KW-0472">Membrane</keyword>
<evidence type="ECO:0000313" key="10">
    <source>
        <dbReference type="Proteomes" id="UP000293142"/>
    </source>
</evidence>
<sequence length="368" mass="40383">MRPKERISPSQMALMLCAFMLGSSIVFIPSPAIAAAGNDTWLSLLLSGALGMLGLASVLYLHRLFPDMSFIQYFNIVFGRWVGTVLGAFILLVLVVMIANITVGVGAFFTSTMMVDTPIYVFNTLILIVSALTARAGVEVMARMFSFFLIVMLATIVIILICNMTNYHAGDLLPQFAKGVKPIIHGMIIMYGFPYSELFVFAALLGFVRPLKSEPLGKLMYTAYLVNVATFLAVILCSIMVFGLGAGERKFSLYELARVIELPGFIERVEAVAGITLITGSYIKSTIALLALSTGLSHLLNLKDPRAVIYPLTLLMIFLSLTMFSTEMEAQTFWTLGVSSINIYSIFFLIFGALLAFVRFRKRAADGN</sequence>
<dbReference type="AlphaFoldDB" id="A0A4Q9DSI3"/>
<proteinExistence type="inferred from homology"/>
<evidence type="ECO:0000256" key="4">
    <source>
        <dbReference type="ARBA" id="ARBA00022544"/>
    </source>
</evidence>
<feature type="transmembrane region" description="Helical" evidence="8">
    <location>
        <begin position="119"/>
        <end position="138"/>
    </location>
</feature>
<dbReference type="InterPro" id="IPR004761">
    <property type="entry name" value="Spore_GerAB"/>
</dbReference>
<name>A0A4Q9DSI3_9BACL</name>
<dbReference type="EMBL" id="SIRE01000006">
    <property type="protein sequence ID" value="TBL79844.1"/>
    <property type="molecule type" value="Genomic_DNA"/>
</dbReference>
<keyword evidence="3" id="KW-0813">Transport</keyword>
<evidence type="ECO:0000256" key="6">
    <source>
        <dbReference type="ARBA" id="ARBA00022989"/>
    </source>
</evidence>
<keyword evidence="4" id="KW-0309">Germination</keyword>
<keyword evidence="6 8" id="KW-1133">Transmembrane helix</keyword>
<dbReference type="Pfam" id="PF03845">
    <property type="entry name" value="Spore_permease"/>
    <property type="match status" value="1"/>
</dbReference>
<feature type="transmembrane region" description="Helical" evidence="8">
    <location>
        <begin position="41"/>
        <end position="61"/>
    </location>
</feature>
<dbReference type="PANTHER" id="PTHR34975:SF2">
    <property type="entry name" value="SPORE GERMINATION PROTEIN A2"/>
    <property type="match status" value="1"/>
</dbReference>
<comment type="similarity">
    <text evidence="2">Belongs to the amino acid-polyamine-organocation (APC) superfamily. Spore germination protein (SGP) (TC 2.A.3.9) family.</text>
</comment>
<dbReference type="NCBIfam" id="TIGR00912">
    <property type="entry name" value="2A0309"/>
    <property type="match status" value="1"/>
</dbReference>